<dbReference type="GO" id="GO:0004814">
    <property type="term" value="F:arginine-tRNA ligase activity"/>
    <property type="evidence" value="ECO:0007669"/>
    <property type="project" value="UniProtKB-EC"/>
</dbReference>
<dbReference type="Gene3D" id="3.40.50.620">
    <property type="entry name" value="HUPs"/>
    <property type="match status" value="1"/>
</dbReference>
<keyword evidence="3" id="KW-0436">Ligase</keyword>
<dbReference type="SMART" id="SM01016">
    <property type="entry name" value="Arg_tRNA_synt_N"/>
    <property type="match status" value="1"/>
</dbReference>
<evidence type="ECO:0000256" key="5">
    <source>
        <dbReference type="ARBA" id="ARBA00022840"/>
    </source>
</evidence>
<dbReference type="Gene3D" id="3.30.1360.70">
    <property type="entry name" value="Arginyl tRNA synthetase N-terminal domain"/>
    <property type="match status" value="1"/>
</dbReference>
<dbReference type="SUPFAM" id="SSF47323">
    <property type="entry name" value="Anticodon-binding domain of a subclass of class I aminoacyl-tRNA synthetases"/>
    <property type="match status" value="1"/>
</dbReference>
<sequence length="584" mass="66419">MNIFEQTICDLTASVLNSVDESASWEPSVLNELVEQPPNPEMGDYALPCFSFAKSLRRSPVQIAEELAEKLQSLLSPESTVTAIQAAGAYLNFTVSAVAMAEAVLPDIFNGTYFKEAAKIALERVMIEYSQPNTHKGFHVGHMRNVALGDSLTRIYKYNGYDVVGVNYIGDVGAHIAKCLWYFRNHNTETPPQHFRGEWLGELYSQAVKKLDDAGGEEKIKFQQEVSHILQKLEAKDKAFTEEWEMTREWSMQDFHEIYEWLDVKFDHIFYESEVDEEGRKIVIEGEEKGTFERSEGAIGVNLEADDLGFFMLLKSDGNTLYATKDLALAQLKFDKFGVKRSIYVVGAEQTLHFKQVFATLKRMGYSQVEQCFHLPYALVMLPEGKMSSRAGNVILFSQLRKEIIESIQSAHLAEHRLDWSQQELDETAQKIAVAAIKYGMLNQDSNKQIVFSMKDWLISEGDTGTYLVYAYVRIRSIGRQISREVSTDVDYSLLTHASEKKLLRQLLDFNRTVLNSGEQYRPSLLARMLFEFSKDFSRAYNTCSVKNAETEKLQAARLLLFHCVAETLLQGLHLLGITPPERM</sequence>
<dbReference type="EC" id="6.1.1.19" evidence="2"/>
<feature type="domain" description="Arginyl tRNA synthetase N-terminal" evidence="10">
    <location>
        <begin position="2"/>
        <end position="95"/>
    </location>
</feature>
<dbReference type="AlphaFoldDB" id="A0A381PFM9"/>
<comment type="similarity">
    <text evidence="1">Belongs to the class-I aminoacyl-tRNA synthetase family.</text>
</comment>
<evidence type="ECO:0000256" key="3">
    <source>
        <dbReference type="ARBA" id="ARBA00022598"/>
    </source>
</evidence>
<evidence type="ECO:0000256" key="6">
    <source>
        <dbReference type="ARBA" id="ARBA00022917"/>
    </source>
</evidence>
<dbReference type="SMART" id="SM00836">
    <property type="entry name" value="DALR_1"/>
    <property type="match status" value="1"/>
</dbReference>
<dbReference type="Pfam" id="PF05746">
    <property type="entry name" value="DALR_1"/>
    <property type="match status" value="1"/>
</dbReference>
<proteinExistence type="inferred from homology"/>
<protein>
    <recommendedName>
        <fullName evidence="2">arginine--tRNA ligase</fullName>
        <ecNumber evidence="2">6.1.1.19</ecNumber>
    </recommendedName>
</protein>
<evidence type="ECO:0000313" key="11">
    <source>
        <dbReference type="EMBL" id="SUZ65782.1"/>
    </source>
</evidence>
<gene>
    <name evidence="11" type="ORF">METZ01_LOCUS18636</name>
</gene>
<dbReference type="InterPro" id="IPR036695">
    <property type="entry name" value="Arg-tRNA-synth_N_sf"/>
</dbReference>
<dbReference type="InterPro" id="IPR005148">
    <property type="entry name" value="Arg-tRNA-synth_N"/>
</dbReference>
<keyword evidence="5" id="KW-0067">ATP-binding</keyword>
<evidence type="ECO:0000259" key="9">
    <source>
        <dbReference type="SMART" id="SM00836"/>
    </source>
</evidence>
<dbReference type="PRINTS" id="PR01038">
    <property type="entry name" value="TRNASYNTHARG"/>
</dbReference>
<dbReference type="EMBL" id="UINC01000968">
    <property type="protein sequence ID" value="SUZ65782.1"/>
    <property type="molecule type" value="Genomic_DNA"/>
</dbReference>
<keyword evidence="4" id="KW-0547">Nucleotide-binding</keyword>
<evidence type="ECO:0000256" key="1">
    <source>
        <dbReference type="ARBA" id="ARBA00005594"/>
    </source>
</evidence>
<dbReference type="Gene3D" id="1.10.730.10">
    <property type="entry name" value="Isoleucyl-tRNA Synthetase, Domain 1"/>
    <property type="match status" value="1"/>
</dbReference>
<dbReference type="PANTHER" id="PTHR11956:SF5">
    <property type="entry name" value="ARGININE--TRNA LIGASE, CYTOPLASMIC"/>
    <property type="match status" value="1"/>
</dbReference>
<dbReference type="Pfam" id="PF00750">
    <property type="entry name" value="tRNA-synt_1d"/>
    <property type="match status" value="1"/>
</dbReference>
<dbReference type="InterPro" id="IPR008909">
    <property type="entry name" value="DALR_anticod-bd"/>
</dbReference>
<keyword evidence="7" id="KW-0030">Aminoacyl-tRNA synthetase</keyword>
<keyword evidence="6" id="KW-0648">Protein biosynthesis</keyword>
<dbReference type="InterPro" id="IPR009080">
    <property type="entry name" value="tRNAsynth_Ia_anticodon-bd"/>
</dbReference>
<dbReference type="SUPFAM" id="SSF55190">
    <property type="entry name" value="Arginyl-tRNA synthetase (ArgRS), N-terminal 'additional' domain"/>
    <property type="match status" value="1"/>
</dbReference>
<dbReference type="PANTHER" id="PTHR11956">
    <property type="entry name" value="ARGINYL-TRNA SYNTHETASE"/>
    <property type="match status" value="1"/>
</dbReference>
<dbReference type="GO" id="GO:0006420">
    <property type="term" value="P:arginyl-tRNA aminoacylation"/>
    <property type="evidence" value="ECO:0007669"/>
    <property type="project" value="InterPro"/>
</dbReference>
<evidence type="ECO:0000256" key="2">
    <source>
        <dbReference type="ARBA" id="ARBA00012837"/>
    </source>
</evidence>
<dbReference type="InterPro" id="IPR014729">
    <property type="entry name" value="Rossmann-like_a/b/a_fold"/>
</dbReference>
<dbReference type="InterPro" id="IPR035684">
    <property type="entry name" value="ArgRS_core"/>
</dbReference>
<evidence type="ECO:0000256" key="4">
    <source>
        <dbReference type="ARBA" id="ARBA00022741"/>
    </source>
</evidence>
<dbReference type="GO" id="GO:0005737">
    <property type="term" value="C:cytoplasm"/>
    <property type="evidence" value="ECO:0007669"/>
    <property type="project" value="InterPro"/>
</dbReference>
<evidence type="ECO:0000256" key="7">
    <source>
        <dbReference type="ARBA" id="ARBA00023146"/>
    </source>
</evidence>
<feature type="domain" description="DALR anticodon binding" evidence="9">
    <location>
        <begin position="468"/>
        <end position="584"/>
    </location>
</feature>
<dbReference type="Pfam" id="PF03485">
    <property type="entry name" value="Arg_tRNA_synt_N"/>
    <property type="match status" value="1"/>
</dbReference>
<accession>A0A381PFM9</accession>
<dbReference type="HAMAP" id="MF_00123">
    <property type="entry name" value="Arg_tRNA_synth"/>
    <property type="match status" value="1"/>
</dbReference>
<reference evidence="11" key="1">
    <citation type="submission" date="2018-05" db="EMBL/GenBank/DDBJ databases">
        <authorList>
            <person name="Lanie J.A."/>
            <person name="Ng W.-L."/>
            <person name="Kazmierczak K.M."/>
            <person name="Andrzejewski T.M."/>
            <person name="Davidsen T.M."/>
            <person name="Wayne K.J."/>
            <person name="Tettelin H."/>
            <person name="Glass J.I."/>
            <person name="Rusch D."/>
            <person name="Podicherti R."/>
            <person name="Tsui H.-C.T."/>
            <person name="Winkler M.E."/>
        </authorList>
    </citation>
    <scope>NUCLEOTIDE SEQUENCE</scope>
</reference>
<evidence type="ECO:0000256" key="8">
    <source>
        <dbReference type="ARBA" id="ARBA00049339"/>
    </source>
</evidence>
<organism evidence="11">
    <name type="scientific">marine metagenome</name>
    <dbReference type="NCBI Taxonomy" id="408172"/>
    <lineage>
        <taxon>unclassified sequences</taxon>
        <taxon>metagenomes</taxon>
        <taxon>ecological metagenomes</taxon>
    </lineage>
</organism>
<comment type="catalytic activity">
    <reaction evidence="8">
        <text>tRNA(Arg) + L-arginine + ATP = L-arginyl-tRNA(Arg) + AMP + diphosphate</text>
        <dbReference type="Rhea" id="RHEA:20301"/>
        <dbReference type="Rhea" id="RHEA-COMP:9658"/>
        <dbReference type="Rhea" id="RHEA-COMP:9673"/>
        <dbReference type="ChEBI" id="CHEBI:30616"/>
        <dbReference type="ChEBI" id="CHEBI:32682"/>
        <dbReference type="ChEBI" id="CHEBI:33019"/>
        <dbReference type="ChEBI" id="CHEBI:78442"/>
        <dbReference type="ChEBI" id="CHEBI:78513"/>
        <dbReference type="ChEBI" id="CHEBI:456215"/>
        <dbReference type="EC" id="6.1.1.19"/>
    </reaction>
</comment>
<dbReference type="SUPFAM" id="SSF52374">
    <property type="entry name" value="Nucleotidylyl transferase"/>
    <property type="match status" value="1"/>
</dbReference>
<evidence type="ECO:0000259" key="10">
    <source>
        <dbReference type="SMART" id="SM01016"/>
    </source>
</evidence>
<dbReference type="FunFam" id="1.10.730.10:FF:000006">
    <property type="entry name" value="Arginyl-tRNA synthetase 2, mitochondrial"/>
    <property type="match status" value="1"/>
</dbReference>
<dbReference type="GO" id="GO:0005524">
    <property type="term" value="F:ATP binding"/>
    <property type="evidence" value="ECO:0007669"/>
    <property type="project" value="UniProtKB-KW"/>
</dbReference>
<name>A0A381PFM9_9ZZZZ</name>
<dbReference type="InterPro" id="IPR001278">
    <property type="entry name" value="Arg-tRNA-ligase"/>
</dbReference>
<dbReference type="NCBIfam" id="TIGR00456">
    <property type="entry name" value="argS"/>
    <property type="match status" value="1"/>
</dbReference>